<accession>A0A2R8BNT4</accession>
<evidence type="ECO:0000313" key="2">
    <source>
        <dbReference type="EMBL" id="SPH25086.1"/>
    </source>
</evidence>
<feature type="signal peptide" evidence="1">
    <location>
        <begin position="1"/>
        <end position="20"/>
    </location>
</feature>
<protein>
    <submittedName>
        <fullName evidence="2">Uncharacterized protein</fullName>
    </submittedName>
</protein>
<feature type="chain" id="PRO_5015357563" evidence="1">
    <location>
        <begin position="21"/>
        <end position="77"/>
    </location>
</feature>
<reference evidence="2 3" key="1">
    <citation type="submission" date="2018-03" db="EMBL/GenBank/DDBJ databases">
        <authorList>
            <person name="Keele B.F."/>
        </authorList>
    </citation>
    <scope>NUCLEOTIDE SEQUENCE [LARGE SCALE GENOMIC DNA]</scope>
    <source>
        <strain evidence="2 3">CECT 8626</strain>
    </source>
</reference>
<dbReference type="Proteomes" id="UP000244924">
    <property type="component" value="Unassembled WGS sequence"/>
</dbReference>
<organism evidence="2 3">
    <name type="scientific">Albidovulum aquaemixtae</name>
    <dbReference type="NCBI Taxonomy" id="1542388"/>
    <lineage>
        <taxon>Bacteria</taxon>
        <taxon>Pseudomonadati</taxon>
        <taxon>Pseudomonadota</taxon>
        <taxon>Alphaproteobacteria</taxon>
        <taxon>Rhodobacterales</taxon>
        <taxon>Paracoccaceae</taxon>
        <taxon>Albidovulum</taxon>
    </lineage>
</organism>
<dbReference type="AlphaFoldDB" id="A0A2R8BNT4"/>
<name>A0A2R8BNT4_9RHOB</name>
<evidence type="ECO:0000256" key="1">
    <source>
        <dbReference type="SAM" id="SignalP"/>
    </source>
</evidence>
<gene>
    <name evidence="2" type="ORF">DEA8626_04122</name>
</gene>
<dbReference type="RefSeq" id="WP_108855074.1">
    <property type="nucleotide sequence ID" value="NZ_OMOQ01000008.1"/>
</dbReference>
<keyword evidence="1" id="KW-0732">Signal</keyword>
<keyword evidence="3" id="KW-1185">Reference proteome</keyword>
<sequence length="77" mass="7937">MTRLVVTAAAIAIFAPAAFALTPSQLLSDIDKAEIRKIVPNADLSNLTTAQPGALAAALYGSGSNGEKRAEVRSILN</sequence>
<evidence type="ECO:0000313" key="3">
    <source>
        <dbReference type="Proteomes" id="UP000244924"/>
    </source>
</evidence>
<dbReference type="EMBL" id="OMOQ01000008">
    <property type="protein sequence ID" value="SPH25086.1"/>
    <property type="molecule type" value="Genomic_DNA"/>
</dbReference>
<proteinExistence type="predicted"/>